<reference evidence="3 4" key="1">
    <citation type="submission" date="2019-06" db="EMBL/GenBank/DDBJ databases">
        <title>Genome sequence of Litorilinea aerophila BAA-2444.</title>
        <authorList>
            <person name="Maclea K.S."/>
            <person name="Maurais E.G."/>
            <person name="Iannazzi L.C."/>
        </authorList>
    </citation>
    <scope>NUCLEOTIDE SEQUENCE [LARGE SCALE GENOMIC DNA]</scope>
    <source>
        <strain evidence="3 4">ATCC BAA-2444</strain>
    </source>
</reference>
<keyword evidence="2" id="KW-0460">Magnesium</keyword>
<feature type="binding site" evidence="2">
    <location>
        <position position="40"/>
    </location>
    <ligand>
        <name>substrate</name>
    </ligand>
</feature>
<comment type="function">
    <text evidence="2">Catalyzes the condensation of isopentenyl diphosphate (IPP) with allylic pyrophosphates generating different type of terpenoids.</text>
</comment>
<feature type="binding site" evidence="2">
    <location>
        <position position="191"/>
    </location>
    <ligand>
        <name>substrate</name>
    </ligand>
</feature>
<keyword evidence="4" id="KW-1185">Reference proteome</keyword>
<dbReference type="InterPro" id="IPR001441">
    <property type="entry name" value="UPP_synth-like"/>
</dbReference>
<dbReference type="PANTHER" id="PTHR10291:SF0">
    <property type="entry name" value="DEHYDRODOLICHYL DIPHOSPHATE SYNTHASE 2"/>
    <property type="match status" value="1"/>
</dbReference>
<keyword evidence="2" id="KW-0479">Metal-binding</keyword>
<name>A0A540VEF8_9CHLR</name>
<dbReference type="OrthoDB" id="4191603at2"/>
<evidence type="ECO:0000256" key="2">
    <source>
        <dbReference type="HAMAP-Rule" id="MF_01139"/>
    </source>
</evidence>
<evidence type="ECO:0000313" key="3">
    <source>
        <dbReference type="EMBL" id="TQE95149.1"/>
    </source>
</evidence>
<keyword evidence="1 2" id="KW-0808">Transferase</keyword>
<dbReference type="GO" id="GO:0030145">
    <property type="term" value="F:manganese ion binding"/>
    <property type="evidence" value="ECO:0007669"/>
    <property type="project" value="TreeGrafter"/>
</dbReference>
<dbReference type="RefSeq" id="WP_141610640.1">
    <property type="nucleotide sequence ID" value="NZ_VIGC02000016.1"/>
</dbReference>
<dbReference type="SUPFAM" id="SSF64005">
    <property type="entry name" value="Undecaprenyl diphosphate synthase"/>
    <property type="match status" value="1"/>
</dbReference>
<dbReference type="GO" id="GO:0005829">
    <property type="term" value="C:cytosol"/>
    <property type="evidence" value="ECO:0007669"/>
    <property type="project" value="TreeGrafter"/>
</dbReference>
<feature type="active site" evidence="2">
    <location>
        <position position="27"/>
    </location>
</feature>
<dbReference type="FunFam" id="3.40.1180.10:FF:000001">
    <property type="entry name" value="(2E,6E)-farnesyl-diphosphate-specific ditrans,polycis-undecaprenyl-diphosphate synthase"/>
    <property type="match status" value="1"/>
</dbReference>
<feature type="binding site" evidence="2">
    <location>
        <begin position="197"/>
        <end position="199"/>
    </location>
    <ligand>
        <name>substrate</name>
    </ligand>
</feature>
<evidence type="ECO:0000256" key="1">
    <source>
        <dbReference type="ARBA" id="ARBA00022679"/>
    </source>
</evidence>
<feature type="binding site" evidence="2">
    <location>
        <position position="44"/>
    </location>
    <ligand>
        <name>substrate</name>
    </ligand>
</feature>
<dbReference type="InterPro" id="IPR018520">
    <property type="entry name" value="UPP_synth-like_CS"/>
</dbReference>
<dbReference type="GO" id="GO:0000287">
    <property type="term" value="F:magnesium ion binding"/>
    <property type="evidence" value="ECO:0007669"/>
    <property type="project" value="UniProtKB-UniRule"/>
</dbReference>
<dbReference type="Pfam" id="PF01255">
    <property type="entry name" value="Prenyltransf"/>
    <property type="match status" value="1"/>
</dbReference>
<dbReference type="Proteomes" id="UP000317371">
    <property type="component" value="Unassembled WGS sequence"/>
</dbReference>
<dbReference type="NCBIfam" id="TIGR00055">
    <property type="entry name" value="uppS"/>
    <property type="match status" value="1"/>
</dbReference>
<dbReference type="PANTHER" id="PTHR10291">
    <property type="entry name" value="DEHYDRODOLICHYL DIPHOSPHATE SYNTHASE FAMILY MEMBER"/>
    <property type="match status" value="1"/>
</dbReference>
<feature type="binding site" evidence="2">
    <location>
        <position position="210"/>
    </location>
    <ligand>
        <name>Mg(2+)</name>
        <dbReference type="ChEBI" id="CHEBI:18420"/>
    </ligand>
</feature>
<dbReference type="InParanoid" id="A0A540VEF8"/>
<gene>
    <name evidence="3" type="primary">uppS</name>
    <name evidence="3" type="ORF">FKZ61_13360</name>
</gene>
<comment type="subunit">
    <text evidence="2">Homodimer.</text>
</comment>
<dbReference type="AlphaFoldDB" id="A0A540VEF8"/>
<feature type="binding site" evidence="2">
    <location>
        <begin position="28"/>
        <end position="31"/>
    </location>
    <ligand>
        <name>substrate</name>
    </ligand>
</feature>
<dbReference type="GO" id="GO:0016094">
    <property type="term" value="P:polyprenol biosynthetic process"/>
    <property type="evidence" value="ECO:0007669"/>
    <property type="project" value="TreeGrafter"/>
</dbReference>
<protein>
    <recommendedName>
        <fullName evidence="2">Isoprenyl transferase</fullName>
        <ecNumber evidence="2">2.5.1.-</ecNumber>
    </recommendedName>
</protein>
<feature type="binding site" evidence="2">
    <location>
        <position position="78"/>
    </location>
    <ligand>
        <name>substrate</name>
    </ligand>
</feature>
<feature type="binding site" evidence="2">
    <location>
        <position position="76"/>
    </location>
    <ligand>
        <name>substrate</name>
    </ligand>
</feature>
<dbReference type="HAMAP" id="MF_01139">
    <property type="entry name" value="ISPT"/>
    <property type="match status" value="1"/>
</dbReference>
<dbReference type="EC" id="2.5.1.-" evidence="2"/>
<dbReference type="InterPro" id="IPR036424">
    <property type="entry name" value="UPP_synth-like_sf"/>
</dbReference>
<evidence type="ECO:0000313" key="4">
    <source>
        <dbReference type="Proteomes" id="UP000317371"/>
    </source>
</evidence>
<organism evidence="3 4">
    <name type="scientific">Litorilinea aerophila</name>
    <dbReference type="NCBI Taxonomy" id="1204385"/>
    <lineage>
        <taxon>Bacteria</taxon>
        <taxon>Bacillati</taxon>
        <taxon>Chloroflexota</taxon>
        <taxon>Caldilineae</taxon>
        <taxon>Caldilineales</taxon>
        <taxon>Caldilineaceae</taxon>
        <taxon>Litorilinea</taxon>
    </lineage>
</organism>
<dbReference type="Gene3D" id="3.40.1180.10">
    <property type="entry name" value="Decaprenyl diphosphate synthase-like"/>
    <property type="match status" value="1"/>
</dbReference>
<dbReference type="EMBL" id="VIGC01000016">
    <property type="protein sequence ID" value="TQE95149.1"/>
    <property type="molecule type" value="Genomic_DNA"/>
</dbReference>
<feature type="active site" description="Proton acceptor" evidence="2">
    <location>
        <position position="75"/>
    </location>
</feature>
<dbReference type="GO" id="GO:0008834">
    <property type="term" value="F:ditrans,polycis-undecaprenyl-diphosphate synthase [(2E,6E)-farnesyl-diphosphate specific] activity"/>
    <property type="evidence" value="ECO:0007669"/>
    <property type="project" value="TreeGrafter"/>
</dbReference>
<sequence>MMMENESNHHAPASLESIPYHVGIIMDGNGRWAQARGWPRLAGHQAGVDNIRRVLESSVRFGIKVLTIYAFSTENWHRPPEEVTGLMRLLGMTIKRQLNELHRNGVQIRHSGRLSGISPELQDQIRHALEVTRHNDRIILNVAFNYGGRAEILDAVRRIIADGISPDQLDEALFSQYLYTSDLPDPDLIIRTGGEWRLSNFLIWQAAYAEYYATPTYWPDFDEEELYKALCEYNVRERRFGRVLET</sequence>
<comment type="cofactor">
    <cofactor evidence="2">
        <name>Mg(2+)</name>
        <dbReference type="ChEBI" id="CHEBI:18420"/>
    </cofactor>
    <text evidence="2">Binds 2 magnesium ions per subunit.</text>
</comment>
<dbReference type="FunCoup" id="A0A540VEF8">
    <property type="interactions" value="415"/>
</dbReference>
<dbReference type="PROSITE" id="PS01066">
    <property type="entry name" value="UPP_SYNTHASE"/>
    <property type="match status" value="1"/>
</dbReference>
<proteinExistence type="inferred from homology"/>
<feature type="binding site" evidence="2">
    <location>
        <begin position="72"/>
        <end position="74"/>
    </location>
    <ligand>
        <name>substrate</name>
    </ligand>
</feature>
<dbReference type="CDD" id="cd00475">
    <property type="entry name" value="Cis_IPPS"/>
    <property type="match status" value="1"/>
</dbReference>
<accession>A0A540VEF8</accession>
<comment type="similarity">
    <text evidence="2">Belongs to the UPP synthase family.</text>
</comment>
<feature type="binding site" evidence="2">
    <location>
        <position position="27"/>
    </location>
    <ligand>
        <name>Mg(2+)</name>
        <dbReference type="ChEBI" id="CHEBI:18420"/>
    </ligand>
</feature>
<comment type="caution">
    <text evidence="3">The sequence shown here is derived from an EMBL/GenBank/DDBJ whole genome shotgun (WGS) entry which is preliminary data.</text>
</comment>
<feature type="binding site" evidence="2">
    <location>
        <position position="32"/>
    </location>
    <ligand>
        <name>substrate</name>
    </ligand>
</feature>